<evidence type="ECO:0000313" key="4">
    <source>
        <dbReference type="Proteomes" id="UP000444401"/>
    </source>
</evidence>
<sequence length="862" mass="89031">MPRFVDDAGNIWEASGPNDPNPVFVSGPQSQMPADPTYQYEGPKAAADARRAEANATVAASTMDAEIRKANAEAAAAQAQANKLIAEQNSGGGLTPGQRKVDEAFATDYADWTAGGGLAGLENKLRVLEEALDTIEGSDTITGPVFGRLPKFIQQMVNPASQDVRADVERAIQETLRQTLGAQFTQKEGEGILARTFDPTQNEESNARRLRNLISELRSSGAAKDSAARYYEQHGTIKGWTAPRGSNIGQEYRNALTMPRAIRTGGPQAAGAGATTTAEPYPPEMVAAHEQLVNRLLQQGGGRLDPQAYARARADLNRQFGYQGDEQGDIAWASRINDYLDQGGSSVPAGITPPERDLSTSEQVRNDIAASPLGAAAIGAADMGGFGGVSALAPAQMQALSEEQPLALTAGQIGGSITGTGLLARGAGALAGKAAPSLLGGGSRAQFGRNVATDAAYGGIYGGITEQDPLATAAFGAGGSVLGQGVGRAAGKAVGGINASQPVQALRARGVPLTVGQSLGGMAKSVEDKATSIPLVGDMINARRLEGLQAFNREAFDEAGKPIGARVDAIGREGTEALYEQAGNAYDSATAGVEVPLDGQYASDFSEIAAMGQRLPDDLRNKLGLALNNRVNPINDAGAMTGDTYQQAIRGLKSYKSENIKPGFEGDYRAALTKAQDALTRQMERGGGESVVRGLDNANAAYRNTKTLEDAVSRAKGGSQSGEIYTFTPSQLQGAVAKTQKKYPGEMALRDLADEGQAVLPSQIPDSGTAGRGAQMLMGGSLVGAGAGAGAGLGGGEGAQTGAIGSALATLALMAGGTRRGQKALTKALLDRPEAMKTAGRIINARRGLFGRATLPLTVSEY</sequence>
<dbReference type="EMBL" id="WTYO01000001">
    <property type="protein sequence ID" value="MXO67793.1"/>
    <property type="molecule type" value="Genomic_DNA"/>
</dbReference>
<accession>A0ABW9UUI0</accession>
<gene>
    <name evidence="3" type="ORF">GRI72_02960</name>
</gene>
<dbReference type="RefSeq" id="WP_160732419.1">
    <property type="nucleotide sequence ID" value="NZ_WTYO01000001.1"/>
</dbReference>
<dbReference type="Proteomes" id="UP000444401">
    <property type="component" value="Unassembled WGS sequence"/>
</dbReference>
<keyword evidence="4" id="KW-1185">Reference proteome</keyword>
<name>A0ABW9UUI0_9SPHN</name>
<evidence type="ECO:0000256" key="1">
    <source>
        <dbReference type="SAM" id="Coils"/>
    </source>
</evidence>
<comment type="caution">
    <text evidence="3">The sequence shown here is derived from an EMBL/GenBank/DDBJ whole genome shotgun (WGS) entry which is preliminary data.</text>
</comment>
<reference evidence="3 4" key="1">
    <citation type="submission" date="2019-12" db="EMBL/GenBank/DDBJ databases">
        <title>Genomic-based taxomic classification of the family Erythrobacteraceae.</title>
        <authorList>
            <person name="Xu L."/>
        </authorList>
    </citation>
    <scope>NUCLEOTIDE SEQUENCE [LARGE SCALE GENOMIC DNA]</scope>
    <source>
        <strain evidence="3 4">H32</strain>
    </source>
</reference>
<organism evidence="3 4">
    <name type="scientific">Pelagerythrobacter marinus</name>
    <dbReference type="NCBI Taxonomy" id="538382"/>
    <lineage>
        <taxon>Bacteria</taxon>
        <taxon>Pseudomonadati</taxon>
        <taxon>Pseudomonadota</taxon>
        <taxon>Alphaproteobacteria</taxon>
        <taxon>Sphingomonadales</taxon>
        <taxon>Erythrobacteraceae</taxon>
        <taxon>Pelagerythrobacter</taxon>
    </lineage>
</organism>
<protein>
    <submittedName>
        <fullName evidence="3">Uncharacterized protein</fullName>
    </submittedName>
</protein>
<keyword evidence="1" id="KW-0175">Coiled coil</keyword>
<evidence type="ECO:0000313" key="3">
    <source>
        <dbReference type="EMBL" id="MXO67793.1"/>
    </source>
</evidence>
<feature type="region of interest" description="Disordered" evidence="2">
    <location>
        <begin position="1"/>
        <end position="34"/>
    </location>
</feature>
<evidence type="ECO:0000256" key="2">
    <source>
        <dbReference type="SAM" id="MobiDB-lite"/>
    </source>
</evidence>
<feature type="coiled-coil region" evidence="1">
    <location>
        <begin position="60"/>
        <end position="89"/>
    </location>
</feature>
<proteinExistence type="predicted"/>